<organism evidence="13 14">
    <name type="scientific">Sinomonas flava</name>
    <dbReference type="NCBI Taxonomy" id="496857"/>
    <lineage>
        <taxon>Bacteria</taxon>
        <taxon>Bacillati</taxon>
        <taxon>Actinomycetota</taxon>
        <taxon>Actinomycetes</taxon>
        <taxon>Micrococcales</taxon>
        <taxon>Micrococcaceae</taxon>
        <taxon>Sinomonas</taxon>
    </lineage>
</organism>
<dbReference type="EMBL" id="BAAAQW010000005">
    <property type="protein sequence ID" value="GAA2200542.1"/>
    <property type="molecule type" value="Genomic_DNA"/>
</dbReference>
<dbReference type="InterPro" id="IPR036890">
    <property type="entry name" value="HATPase_C_sf"/>
</dbReference>
<keyword evidence="9" id="KW-0902">Two-component regulatory system</keyword>
<evidence type="ECO:0000256" key="3">
    <source>
        <dbReference type="ARBA" id="ARBA00012438"/>
    </source>
</evidence>
<comment type="caution">
    <text evidence="13">The sequence shown here is derived from an EMBL/GenBank/DDBJ whole genome shotgun (WGS) entry which is preliminary data.</text>
</comment>
<protein>
    <recommendedName>
        <fullName evidence="3">histidine kinase</fullName>
        <ecNumber evidence="3">2.7.13.3</ecNumber>
    </recommendedName>
</protein>
<keyword evidence="8 11" id="KW-1133">Transmembrane helix</keyword>
<evidence type="ECO:0000256" key="8">
    <source>
        <dbReference type="ARBA" id="ARBA00022989"/>
    </source>
</evidence>
<reference evidence="14" key="1">
    <citation type="journal article" date="2019" name="Int. J. Syst. Evol. Microbiol.">
        <title>The Global Catalogue of Microorganisms (GCM) 10K type strain sequencing project: providing services to taxonomists for standard genome sequencing and annotation.</title>
        <authorList>
            <consortium name="The Broad Institute Genomics Platform"/>
            <consortium name="The Broad Institute Genome Sequencing Center for Infectious Disease"/>
            <person name="Wu L."/>
            <person name="Ma J."/>
        </authorList>
    </citation>
    <scope>NUCLEOTIDE SEQUENCE [LARGE SCALE GENOMIC DNA]</scope>
    <source>
        <strain evidence="14">JCM 16034</strain>
    </source>
</reference>
<evidence type="ECO:0000256" key="4">
    <source>
        <dbReference type="ARBA" id="ARBA00022553"/>
    </source>
</evidence>
<accession>A0ABP5NMB6</accession>
<dbReference type="Gene3D" id="3.30.565.10">
    <property type="entry name" value="Histidine kinase-like ATPase, C-terminal domain"/>
    <property type="match status" value="1"/>
</dbReference>
<dbReference type="PRINTS" id="PR00344">
    <property type="entry name" value="BCTRLSENSOR"/>
</dbReference>
<dbReference type="SMART" id="SM00387">
    <property type="entry name" value="HATPase_c"/>
    <property type="match status" value="1"/>
</dbReference>
<name>A0ABP5NMB6_9MICC</name>
<evidence type="ECO:0000256" key="5">
    <source>
        <dbReference type="ARBA" id="ARBA00022679"/>
    </source>
</evidence>
<keyword evidence="6 11" id="KW-0812">Transmembrane</keyword>
<dbReference type="CDD" id="cd00075">
    <property type="entry name" value="HATPase"/>
    <property type="match status" value="1"/>
</dbReference>
<dbReference type="InterPro" id="IPR003661">
    <property type="entry name" value="HisK_dim/P_dom"/>
</dbReference>
<keyword evidence="14" id="KW-1185">Reference proteome</keyword>
<sequence>MALRRAAMRVGTQIAAAVAVVVVAMIAAAAVYVAVKSQPAQVLAHLERDQPQVVLDTVDVLLALVVGGVAGIVLAGVVGVLVARQAVRPLGESLALQRRFVQDASHELRTPLTVIDTRIQLAQKRLGPDSEAAGVLAELRGDSAKLAAVIEDLLHSASGGPDVPNTPTDLADLARDVVGDLAVVAGDRGIALSALAPTDPVPVAVAPAPLRRVVVALADNALKYTPDGGRVTVGVRVAEGGRGPGGATAVLTVADTGPGIAGPAPERVFERYAGGALPAPGGRRSFGLGLALVRDIAVRNGGSVRIAQTGSGGTTMEVSLPLAAT</sequence>
<dbReference type="SUPFAM" id="SSF47384">
    <property type="entry name" value="Homodimeric domain of signal transducing histidine kinase"/>
    <property type="match status" value="1"/>
</dbReference>
<dbReference type="CDD" id="cd00082">
    <property type="entry name" value="HisKA"/>
    <property type="match status" value="1"/>
</dbReference>
<evidence type="ECO:0000256" key="2">
    <source>
        <dbReference type="ARBA" id="ARBA00004236"/>
    </source>
</evidence>
<dbReference type="EC" id="2.7.13.3" evidence="3"/>
<feature type="domain" description="Histidine kinase" evidence="12">
    <location>
        <begin position="103"/>
        <end position="324"/>
    </location>
</feature>
<keyword evidence="5" id="KW-0808">Transferase</keyword>
<keyword evidence="7" id="KW-0418">Kinase</keyword>
<evidence type="ECO:0000256" key="9">
    <source>
        <dbReference type="ARBA" id="ARBA00023012"/>
    </source>
</evidence>
<proteinExistence type="predicted"/>
<gene>
    <name evidence="13" type="ORF">GCM10009849_21520</name>
</gene>
<keyword evidence="4" id="KW-0597">Phosphoprotein</keyword>
<dbReference type="InterPro" id="IPR003594">
    <property type="entry name" value="HATPase_dom"/>
</dbReference>
<evidence type="ECO:0000313" key="13">
    <source>
        <dbReference type="EMBL" id="GAA2200542.1"/>
    </source>
</evidence>
<evidence type="ECO:0000256" key="10">
    <source>
        <dbReference type="ARBA" id="ARBA00023136"/>
    </source>
</evidence>
<dbReference type="InterPro" id="IPR005467">
    <property type="entry name" value="His_kinase_dom"/>
</dbReference>
<dbReference type="InterPro" id="IPR050428">
    <property type="entry name" value="TCS_sensor_his_kinase"/>
</dbReference>
<dbReference type="InterPro" id="IPR036097">
    <property type="entry name" value="HisK_dim/P_sf"/>
</dbReference>
<feature type="transmembrane region" description="Helical" evidence="11">
    <location>
        <begin position="12"/>
        <end position="35"/>
    </location>
</feature>
<evidence type="ECO:0000256" key="6">
    <source>
        <dbReference type="ARBA" id="ARBA00022692"/>
    </source>
</evidence>
<evidence type="ECO:0000256" key="11">
    <source>
        <dbReference type="SAM" id="Phobius"/>
    </source>
</evidence>
<dbReference type="SUPFAM" id="SSF55874">
    <property type="entry name" value="ATPase domain of HSP90 chaperone/DNA topoisomerase II/histidine kinase"/>
    <property type="match status" value="1"/>
</dbReference>
<evidence type="ECO:0000256" key="1">
    <source>
        <dbReference type="ARBA" id="ARBA00000085"/>
    </source>
</evidence>
<comment type="catalytic activity">
    <reaction evidence="1">
        <text>ATP + protein L-histidine = ADP + protein N-phospho-L-histidine.</text>
        <dbReference type="EC" id="2.7.13.3"/>
    </reaction>
</comment>
<evidence type="ECO:0000256" key="7">
    <source>
        <dbReference type="ARBA" id="ARBA00022777"/>
    </source>
</evidence>
<dbReference type="InterPro" id="IPR004358">
    <property type="entry name" value="Sig_transdc_His_kin-like_C"/>
</dbReference>
<dbReference type="Gene3D" id="1.10.287.130">
    <property type="match status" value="1"/>
</dbReference>
<dbReference type="PANTHER" id="PTHR45436:SF5">
    <property type="entry name" value="SENSOR HISTIDINE KINASE TRCS"/>
    <property type="match status" value="1"/>
</dbReference>
<evidence type="ECO:0000313" key="14">
    <source>
        <dbReference type="Proteomes" id="UP001500432"/>
    </source>
</evidence>
<keyword evidence="10 11" id="KW-0472">Membrane</keyword>
<dbReference type="Pfam" id="PF00512">
    <property type="entry name" value="HisKA"/>
    <property type="match status" value="1"/>
</dbReference>
<feature type="transmembrane region" description="Helical" evidence="11">
    <location>
        <begin position="60"/>
        <end position="83"/>
    </location>
</feature>
<dbReference type="Pfam" id="PF02518">
    <property type="entry name" value="HATPase_c"/>
    <property type="match status" value="1"/>
</dbReference>
<dbReference type="SMART" id="SM00388">
    <property type="entry name" value="HisKA"/>
    <property type="match status" value="1"/>
</dbReference>
<dbReference type="Proteomes" id="UP001500432">
    <property type="component" value="Unassembled WGS sequence"/>
</dbReference>
<dbReference type="PROSITE" id="PS50109">
    <property type="entry name" value="HIS_KIN"/>
    <property type="match status" value="1"/>
</dbReference>
<evidence type="ECO:0000259" key="12">
    <source>
        <dbReference type="PROSITE" id="PS50109"/>
    </source>
</evidence>
<dbReference type="PANTHER" id="PTHR45436">
    <property type="entry name" value="SENSOR HISTIDINE KINASE YKOH"/>
    <property type="match status" value="1"/>
</dbReference>
<comment type="subcellular location">
    <subcellularLocation>
        <location evidence="2">Cell membrane</location>
    </subcellularLocation>
</comment>